<dbReference type="PANTHER" id="PTHR11006:SF53">
    <property type="entry name" value="PROTEIN ARGININE N-METHYLTRANSFERASE 3"/>
    <property type="match status" value="1"/>
</dbReference>
<evidence type="ECO:0000259" key="15">
    <source>
        <dbReference type="Pfam" id="PF13649"/>
    </source>
</evidence>
<dbReference type="PROSITE" id="PS51678">
    <property type="entry name" value="SAM_MT_PRMT"/>
    <property type="match status" value="1"/>
</dbReference>
<gene>
    <name evidence="18" type="ORF">EIP91_006592</name>
</gene>
<dbReference type="Pfam" id="PF22528">
    <property type="entry name" value="PRMT_C"/>
    <property type="match status" value="2"/>
</dbReference>
<dbReference type="AlphaFoldDB" id="A0A4R0RDT6"/>
<accession>A0A4R0RDT6</accession>
<comment type="caution">
    <text evidence="18">The sequence shown here is derived from an EMBL/GenBank/DDBJ whole genome shotgun (WGS) entry which is preliminary data.</text>
</comment>
<feature type="region of interest" description="Disordered" evidence="14">
    <location>
        <begin position="1"/>
        <end position="49"/>
    </location>
</feature>
<evidence type="ECO:0000256" key="4">
    <source>
        <dbReference type="ARBA" id="ARBA00022603"/>
    </source>
</evidence>
<dbReference type="GO" id="GO:0032259">
    <property type="term" value="P:methylation"/>
    <property type="evidence" value="ECO:0007669"/>
    <property type="project" value="UniProtKB-KW"/>
</dbReference>
<evidence type="ECO:0000259" key="17">
    <source>
        <dbReference type="Pfam" id="PF22528"/>
    </source>
</evidence>
<dbReference type="InterPro" id="IPR029063">
    <property type="entry name" value="SAM-dependent_MTases_sf"/>
</dbReference>
<evidence type="ECO:0000256" key="13">
    <source>
        <dbReference type="SAM" id="Coils"/>
    </source>
</evidence>
<keyword evidence="8" id="KW-0863">Zinc-finger</keyword>
<feature type="domain" description="Methyltransferase" evidence="15">
    <location>
        <begin position="267"/>
        <end position="366"/>
    </location>
</feature>
<keyword evidence="3" id="KW-0963">Cytoplasm</keyword>
<evidence type="ECO:0000256" key="6">
    <source>
        <dbReference type="ARBA" id="ARBA00022691"/>
    </source>
</evidence>
<evidence type="ECO:0000256" key="7">
    <source>
        <dbReference type="ARBA" id="ARBA00022723"/>
    </source>
</evidence>
<organism evidence="18 19">
    <name type="scientific">Steccherinum ochraceum</name>
    <dbReference type="NCBI Taxonomy" id="92696"/>
    <lineage>
        <taxon>Eukaryota</taxon>
        <taxon>Fungi</taxon>
        <taxon>Dikarya</taxon>
        <taxon>Basidiomycota</taxon>
        <taxon>Agaricomycotina</taxon>
        <taxon>Agaricomycetes</taxon>
        <taxon>Polyporales</taxon>
        <taxon>Steccherinaceae</taxon>
        <taxon>Steccherinum</taxon>
    </lineage>
</organism>
<dbReference type="InterPro" id="IPR025799">
    <property type="entry name" value="Arg_MeTrfase"/>
</dbReference>
<evidence type="ECO:0000256" key="3">
    <source>
        <dbReference type="ARBA" id="ARBA00022490"/>
    </source>
</evidence>
<dbReference type="InterPro" id="IPR055135">
    <property type="entry name" value="PRMT_dom"/>
</dbReference>
<dbReference type="GO" id="GO:0008270">
    <property type="term" value="F:zinc ion binding"/>
    <property type="evidence" value="ECO:0007669"/>
    <property type="project" value="UniProtKB-KW"/>
</dbReference>
<feature type="compositionally biased region" description="Acidic residues" evidence="14">
    <location>
        <begin position="29"/>
        <end position="46"/>
    </location>
</feature>
<dbReference type="EMBL" id="RWJN01000355">
    <property type="protein sequence ID" value="TCD62639.1"/>
    <property type="molecule type" value="Genomic_DNA"/>
</dbReference>
<evidence type="ECO:0000313" key="19">
    <source>
        <dbReference type="Proteomes" id="UP000292702"/>
    </source>
</evidence>
<evidence type="ECO:0000256" key="12">
    <source>
        <dbReference type="PROSITE-ProRule" id="PRU01015"/>
    </source>
</evidence>
<name>A0A4R0RDT6_9APHY</name>
<dbReference type="InterPro" id="IPR036236">
    <property type="entry name" value="Znf_C2H2_sf"/>
</dbReference>
<feature type="region of interest" description="Disordered" evidence="14">
    <location>
        <begin position="205"/>
        <end position="227"/>
    </location>
</feature>
<keyword evidence="7" id="KW-0479">Metal-binding</keyword>
<dbReference type="CDD" id="cd02440">
    <property type="entry name" value="AdoMet_MTases"/>
    <property type="match status" value="1"/>
</dbReference>
<feature type="region of interest" description="Disordered" evidence="14">
    <location>
        <begin position="504"/>
        <end position="524"/>
    </location>
</feature>
<evidence type="ECO:0000256" key="2">
    <source>
        <dbReference type="ARBA" id="ARBA00011925"/>
    </source>
</evidence>
<dbReference type="InterPro" id="IPR041698">
    <property type="entry name" value="Methyltransf_25"/>
</dbReference>
<evidence type="ECO:0000256" key="9">
    <source>
        <dbReference type="ARBA" id="ARBA00022833"/>
    </source>
</evidence>
<evidence type="ECO:0000259" key="16">
    <source>
        <dbReference type="Pfam" id="PF21137"/>
    </source>
</evidence>
<feature type="domain" description="Protein arginine N-methyltransferase 3-like C2H2 zinc finger" evidence="16">
    <location>
        <begin position="86"/>
        <end position="131"/>
    </location>
</feature>
<dbReference type="GO" id="GO:0005634">
    <property type="term" value="C:nucleus"/>
    <property type="evidence" value="ECO:0007669"/>
    <property type="project" value="TreeGrafter"/>
</dbReference>
<comment type="catalytic activity">
    <reaction evidence="11">
        <text>L-arginyl-[protein] + S-adenosyl-L-methionine = N(omega)-methyl-L-arginyl-[protein] + S-adenosyl-L-homocysteine + H(+)</text>
        <dbReference type="Rhea" id="RHEA:48100"/>
        <dbReference type="Rhea" id="RHEA-COMP:10532"/>
        <dbReference type="Rhea" id="RHEA-COMP:11990"/>
        <dbReference type="ChEBI" id="CHEBI:15378"/>
        <dbReference type="ChEBI" id="CHEBI:29965"/>
        <dbReference type="ChEBI" id="CHEBI:57856"/>
        <dbReference type="ChEBI" id="CHEBI:59789"/>
        <dbReference type="ChEBI" id="CHEBI:65280"/>
    </reaction>
    <physiologicalReaction direction="left-to-right" evidence="11">
        <dbReference type="Rhea" id="RHEA:48101"/>
    </physiologicalReaction>
</comment>
<evidence type="ECO:0000256" key="1">
    <source>
        <dbReference type="ARBA" id="ARBA00004514"/>
    </source>
</evidence>
<evidence type="ECO:0000256" key="10">
    <source>
        <dbReference type="ARBA" id="ARBA00047384"/>
    </source>
</evidence>
<dbReference type="GO" id="GO:0042054">
    <property type="term" value="F:histone methyltransferase activity"/>
    <property type="evidence" value="ECO:0007669"/>
    <property type="project" value="TreeGrafter"/>
</dbReference>
<feature type="domain" description="Protein arginine N-methyltransferase" evidence="17">
    <location>
        <begin position="380"/>
        <end position="475"/>
    </location>
</feature>
<evidence type="ECO:0000256" key="5">
    <source>
        <dbReference type="ARBA" id="ARBA00022679"/>
    </source>
</evidence>
<comment type="subcellular location">
    <subcellularLocation>
        <location evidence="1">Cytoplasm</location>
        <location evidence="1">Cytosol</location>
    </subcellularLocation>
</comment>
<dbReference type="InterPro" id="IPR049482">
    <property type="entry name" value="ANM3-like_C2H2_Zf"/>
</dbReference>
<feature type="domain" description="Protein arginine N-methyltransferase" evidence="17">
    <location>
        <begin position="533"/>
        <end position="592"/>
    </location>
</feature>
<evidence type="ECO:0000313" key="18">
    <source>
        <dbReference type="EMBL" id="TCD62639.1"/>
    </source>
</evidence>
<dbReference type="GO" id="GO:0005829">
    <property type="term" value="C:cytosol"/>
    <property type="evidence" value="ECO:0007669"/>
    <property type="project" value="UniProtKB-SubCell"/>
</dbReference>
<dbReference type="OrthoDB" id="7848332at2759"/>
<keyword evidence="5 12" id="KW-0808">Transferase</keyword>
<comment type="catalytic activity">
    <reaction evidence="10">
        <text>L-arginyl-[protein] + 2 S-adenosyl-L-methionine = N(omega),N(omega)-dimethyl-L-arginyl-[protein] + 2 S-adenosyl-L-homocysteine + 2 H(+)</text>
        <dbReference type="Rhea" id="RHEA:48096"/>
        <dbReference type="Rhea" id="RHEA-COMP:10532"/>
        <dbReference type="Rhea" id="RHEA-COMP:11991"/>
        <dbReference type="ChEBI" id="CHEBI:15378"/>
        <dbReference type="ChEBI" id="CHEBI:29965"/>
        <dbReference type="ChEBI" id="CHEBI:57856"/>
        <dbReference type="ChEBI" id="CHEBI:59789"/>
        <dbReference type="ChEBI" id="CHEBI:61897"/>
        <dbReference type="EC" id="2.1.1.319"/>
    </reaction>
    <physiologicalReaction direction="left-to-right" evidence="10">
        <dbReference type="Rhea" id="RHEA:48097"/>
    </physiologicalReaction>
</comment>
<dbReference type="Pfam" id="PF13649">
    <property type="entry name" value="Methyltransf_25"/>
    <property type="match status" value="1"/>
</dbReference>
<dbReference type="Gene3D" id="2.70.160.11">
    <property type="entry name" value="Hnrnp arginine n-methyltransferase1"/>
    <property type="match status" value="1"/>
</dbReference>
<keyword evidence="9" id="KW-0862">Zinc</keyword>
<dbReference type="STRING" id="92696.A0A4R0RDT6"/>
<dbReference type="Pfam" id="PF21137">
    <property type="entry name" value="ANM3_C2H2_Zf"/>
    <property type="match status" value="1"/>
</dbReference>
<keyword evidence="19" id="KW-1185">Reference proteome</keyword>
<feature type="coiled-coil region" evidence="13">
    <location>
        <begin position="164"/>
        <end position="191"/>
    </location>
</feature>
<evidence type="ECO:0000256" key="14">
    <source>
        <dbReference type="SAM" id="MobiDB-lite"/>
    </source>
</evidence>
<dbReference type="SUPFAM" id="SSF57667">
    <property type="entry name" value="beta-beta-alpha zinc fingers"/>
    <property type="match status" value="1"/>
</dbReference>
<keyword evidence="4 12" id="KW-0489">Methyltransferase</keyword>
<proteinExistence type="predicted"/>
<dbReference type="EC" id="2.1.1.319" evidence="2"/>
<keyword evidence="13" id="KW-0175">Coiled coil</keyword>
<dbReference type="FunFam" id="3.40.50.150:FF:000003">
    <property type="entry name" value="Blast:Protein arginine N-methyltransferase 1"/>
    <property type="match status" value="1"/>
</dbReference>
<dbReference type="SUPFAM" id="SSF53335">
    <property type="entry name" value="S-adenosyl-L-methionine-dependent methyltransferases"/>
    <property type="match status" value="1"/>
</dbReference>
<reference evidence="18 19" key="1">
    <citation type="submission" date="2018-11" db="EMBL/GenBank/DDBJ databases">
        <title>Genome assembly of Steccherinum ochraceum LE-BIN_3174, the white-rot fungus of the Steccherinaceae family (The Residual Polyporoid clade, Polyporales, Basidiomycota).</title>
        <authorList>
            <person name="Fedorova T.V."/>
            <person name="Glazunova O.A."/>
            <person name="Landesman E.O."/>
            <person name="Moiseenko K.V."/>
            <person name="Psurtseva N.V."/>
            <person name="Savinova O.S."/>
            <person name="Shakhova N.V."/>
            <person name="Tyazhelova T.V."/>
            <person name="Vasina D.V."/>
        </authorList>
    </citation>
    <scope>NUCLEOTIDE SEQUENCE [LARGE SCALE GENOMIC DNA]</scope>
    <source>
        <strain evidence="18 19">LE-BIN_3174</strain>
    </source>
</reference>
<protein>
    <recommendedName>
        <fullName evidence="2">type I protein arginine methyltransferase</fullName>
        <ecNumber evidence="2">2.1.1.319</ecNumber>
    </recommendedName>
</protein>
<dbReference type="PANTHER" id="PTHR11006">
    <property type="entry name" value="PROTEIN ARGININE N-METHYLTRANSFERASE"/>
    <property type="match status" value="1"/>
</dbReference>
<dbReference type="GO" id="GO:0035242">
    <property type="term" value="F:protein-arginine omega-N asymmetric methyltransferase activity"/>
    <property type="evidence" value="ECO:0007669"/>
    <property type="project" value="UniProtKB-EC"/>
</dbReference>
<evidence type="ECO:0000256" key="11">
    <source>
        <dbReference type="ARBA" id="ARBA00049303"/>
    </source>
</evidence>
<keyword evidence="6 12" id="KW-0949">S-adenosyl-L-methionine</keyword>
<sequence length="634" mass="70611">MSIRMSHQFLAEDDSPSPGSASDPREPESSSEEEEDEQDLTWEDWVSDSASKRPCKSLFGEAVLSSVSEVIEWDRLNSGFDLDAFSKKLGLDHYQRIRLINFIRKERPSPAEVNGLTGSESLFSSDTYLIPVIEDDPLLQSGSDDWTDSDQEDAVIAEPAPSTFDDAQRRIAALEKKLQKAQEDLKNYRTFVGDRLNLAGLAEALKNDPDPSSSKHASAAPRDDDSHYFQSYGENDIHAVMIQDKVRTASYAKFILTTPELFQGKTVLDVGCGTGILSLFAARAGAKRVFAVDASDIAEKAEQIVKANGFDHVITVIRGKVEGIQLPEEVKHVDVIVSEWMGYGLLYESMLDSVLKARDRFLNPDGGVMAPSQCRMMFGLCEAGEIFKERIGFWGDVYSFDLSAMGTHVYEDAIVDVVGPNTMSSDPIVIKDLFIHDITTRQLDFTSSFTLTATNDQRQKIHAFVLYFDTFFSATGAHLPFEGNPVHVAAEGDPMLAEVWQIGGGTGPRKPNPTRRMSSQGEPLLRKEREKPKYVSFSTGPQSIPTHWKQTLFLLREPIVAQEGTVVQGVFKCRKSDGNSRELDVEIHYSAKHPEATDIPDVIVQTFKVRWLQLDNAWVDSKGYQTMWLCLGKA</sequence>
<dbReference type="Gene3D" id="3.40.50.150">
    <property type="entry name" value="Vaccinia Virus protein VP39"/>
    <property type="match status" value="1"/>
</dbReference>
<evidence type="ECO:0000256" key="8">
    <source>
        <dbReference type="ARBA" id="ARBA00022771"/>
    </source>
</evidence>
<dbReference type="Proteomes" id="UP000292702">
    <property type="component" value="Unassembled WGS sequence"/>
</dbReference>